<dbReference type="PANTHER" id="PTHR30273:SF2">
    <property type="entry name" value="PROTEIN FECR"/>
    <property type="match status" value="1"/>
</dbReference>
<dbReference type="InterPro" id="IPR006860">
    <property type="entry name" value="FecR"/>
</dbReference>
<feature type="domain" description="FecR protein" evidence="2">
    <location>
        <begin position="168"/>
        <end position="226"/>
    </location>
</feature>
<dbReference type="GO" id="GO:0016989">
    <property type="term" value="F:sigma factor antagonist activity"/>
    <property type="evidence" value="ECO:0007669"/>
    <property type="project" value="TreeGrafter"/>
</dbReference>
<reference evidence="3 4" key="1">
    <citation type="submission" date="2020-08" db="EMBL/GenBank/DDBJ databases">
        <title>Genomic Encyclopedia of Type Strains, Phase IV (KMG-IV): sequencing the most valuable type-strain genomes for metagenomic binning, comparative biology and taxonomic classification.</title>
        <authorList>
            <person name="Goeker M."/>
        </authorList>
    </citation>
    <scope>NUCLEOTIDE SEQUENCE [LARGE SCALE GENOMIC DNA]</scope>
    <source>
        <strain evidence="3 4">YC6886</strain>
    </source>
</reference>
<dbReference type="Pfam" id="PF13385">
    <property type="entry name" value="Laminin_G_3"/>
    <property type="match status" value="1"/>
</dbReference>
<protein>
    <submittedName>
        <fullName evidence="3">Ferric-dicitrate binding protein FerR (Iron transport regulator)</fullName>
    </submittedName>
</protein>
<dbReference type="SUPFAM" id="SSF49899">
    <property type="entry name" value="Concanavalin A-like lectins/glucanases"/>
    <property type="match status" value="1"/>
</dbReference>
<feature type="transmembrane region" description="Helical" evidence="1">
    <location>
        <begin position="86"/>
        <end position="104"/>
    </location>
</feature>
<keyword evidence="1" id="KW-0812">Transmembrane</keyword>
<evidence type="ECO:0000256" key="1">
    <source>
        <dbReference type="SAM" id="Phobius"/>
    </source>
</evidence>
<dbReference type="InterPro" id="IPR012373">
    <property type="entry name" value="Ferrdict_sens_TM"/>
</dbReference>
<dbReference type="InterPro" id="IPR013320">
    <property type="entry name" value="ConA-like_dom_sf"/>
</dbReference>
<dbReference type="PANTHER" id="PTHR30273">
    <property type="entry name" value="PERIPLASMIC SIGNAL SENSOR AND SIGMA FACTOR ACTIVATOR FECR-RELATED"/>
    <property type="match status" value="1"/>
</dbReference>
<keyword evidence="4" id="KW-1185">Reference proteome</keyword>
<name>A0A840VF68_9BACT</name>
<proteinExistence type="predicted"/>
<dbReference type="RefSeq" id="WP_184019523.1">
    <property type="nucleotide sequence ID" value="NZ_JACHFD010000013.1"/>
</dbReference>
<organism evidence="3 4">
    <name type="scientific">Haloferula luteola</name>
    <dbReference type="NCBI Taxonomy" id="595692"/>
    <lineage>
        <taxon>Bacteria</taxon>
        <taxon>Pseudomonadati</taxon>
        <taxon>Verrucomicrobiota</taxon>
        <taxon>Verrucomicrobiia</taxon>
        <taxon>Verrucomicrobiales</taxon>
        <taxon>Verrucomicrobiaceae</taxon>
        <taxon>Haloferula</taxon>
    </lineage>
</organism>
<accession>A0A840VF68</accession>
<keyword evidence="1" id="KW-1133">Transmembrane helix</keyword>
<dbReference type="EMBL" id="JACHFD010000013">
    <property type="protein sequence ID" value="MBB5352460.1"/>
    <property type="molecule type" value="Genomic_DNA"/>
</dbReference>
<evidence type="ECO:0000313" key="3">
    <source>
        <dbReference type="EMBL" id="MBB5352460.1"/>
    </source>
</evidence>
<gene>
    <name evidence="3" type="ORF">HNR46_002706</name>
</gene>
<dbReference type="Gene3D" id="2.60.120.1440">
    <property type="match status" value="1"/>
</dbReference>
<comment type="caution">
    <text evidence="3">The sequence shown here is derived from an EMBL/GenBank/DDBJ whole genome shotgun (WGS) entry which is preliminary data.</text>
</comment>
<keyword evidence="1" id="KW-0472">Membrane</keyword>
<evidence type="ECO:0000259" key="2">
    <source>
        <dbReference type="Pfam" id="PF04773"/>
    </source>
</evidence>
<evidence type="ECO:0000313" key="4">
    <source>
        <dbReference type="Proteomes" id="UP000557717"/>
    </source>
</evidence>
<dbReference type="Proteomes" id="UP000557717">
    <property type="component" value="Unassembled WGS sequence"/>
</dbReference>
<dbReference type="AlphaFoldDB" id="A0A840VF68"/>
<dbReference type="Pfam" id="PF04773">
    <property type="entry name" value="FecR"/>
    <property type="match status" value="1"/>
</dbReference>
<sequence>MNGREFELLVQAAIEGEASREEIALLEAALRGSRERRALFRKSFLLHQRLSSELGAGGGSGEARPRPATVEEILQRQRSKILRSSWLAAAAVLLLLAGGMRLIWTHANPPMLSYEVAPNTDFAVVGGDPSHPRLEPGTRVKIRQGSMKLEFGAGVSGMVLGPAEFTLKGPLELLMSRGTARFRVEEKARGFKVVSPRVEVVDLGTEFGLTTDGDALPQVHVFEGRVSASAQRGVQETRVIRAGEAFEVSEQGEFGRVPLEPGKFLKSLPEDLPYVWIPFEAGKAGELIARGTHPVADEMKLEIDPRGGSLVAGWEGDGFEFPGKATPVRTNWMGVRGDAPRTIALWVKPDPRADFRRFRSLITWGRQKRSASTMCELLLSSEGPGEPVRLCFAFNNVFYVGSQTLADGNWHHVAVVFRGGEVRPGEAITTLYVDGKREDLASSVLREPFAGWTPDFEGELASPLLIGSVARPGFDNGFKGRMDELFIFEAALDDARIRQLSGE</sequence>
<dbReference type="Gene3D" id="2.60.120.200">
    <property type="match status" value="1"/>
</dbReference>